<feature type="region of interest" description="Disordered" evidence="1">
    <location>
        <begin position="1"/>
        <end position="20"/>
    </location>
</feature>
<organism evidence="2 3">
    <name type="scientific">Dipteronia sinensis</name>
    <dbReference type="NCBI Taxonomy" id="43782"/>
    <lineage>
        <taxon>Eukaryota</taxon>
        <taxon>Viridiplantae</taxon>
        <taxon>Streptophyta</taxon>
        <taxon>Embryophyta</taxon>
        <taxon>Tracheophyta</taxon>
        <taxon>Spermatophyta</taxon>
        <taxon>Magnoliopsida</taxon>
        <taxon>eudicotyledons</taxon>
        <taxon>Gunneridae</taxon>
        <taxon>Pentapetalae</taxon>
        <taxon>rosids</taxon>
        <taxon>malvids</taxon>
        <taxon>Sapindales</taxon>
        <taxon>Sapindaceae</taxon>
        <taxon>Hippocastanoideae</taxon>
        <taxon>Acereae</taxon>
        <taxon>Dipteronia</taxon>
    </lineage>
</organism>
<accession>A0AAE0B7C2</accession>
<comment type="caution">
    <text evidence="2">The sequence shown here is derived from an EMBL/GenBank/DDBJ whole genome shotgun (WGS) entry which is preliminary data.</text>
</comment>
<name>A0AAE0B7C2_9ROSI</name>
<reference evidence="2" key="1">
    <citation type="journal article" date="2023" name="Plant J.">
        <title>Genome sequences and population genomics provide insights into the demographic history, inbreeding, and mutation load of two 'living fossil' tree species of Dipteronia.</title>
        <authorList>
            <person name="Feng Y."/>
            <person name="Comes H.P."/>
            <person name="Chen J."/>
            <person name="Zhu S."/>
            <person name="Lu R."/>
            <person name="Zhang X."/>
            <person name="Li P."/>
            <person name="Qiu J."/>
            <person name="Olsen K.M."/>
            <person name="Qiu Y."/>
        </authorList>
    </citation>
    <scope>NUCLEOTIDE SEQUENCE</scope>
    <source>
        <strain evidence="2">NBL</strain>
    </source>
</reference>
<proteinExistence type="predicted"/>
<keyword evidence="3" id="KW-1185">Reference proteome</keyword>
<dbReference type="PANTHER" id="PTHR34061">
    <property type="entry name" value="PROTEIN, PUTATIVE-RELATED"/>
    <property type="match status" value="1"/>
</dbReference>
<evidence type="ECO:0000313" key="3">
    <source>
        <dbReference type="Proteomes" id="UP001281410"/>
    </source>
</evidence>
<feature type="compositionally biased region" description="Polar residues" evidence="1">
    <location>
        <begin position="1"/>
        <end position="10"/>
    </location>
</feature>
<dbReference type="PANTHER" id="PTHR34061:SF2">
    <property type="entry name" value="PROTEIN, PUTATIVE-RELATED"/>
    <property type="match status" value="1"/>
</dbReference>
<evidence type="ECO:0000256" key="1">
    <source>
        <dbReference type="SAM" id="MobiDB-lite"/>
    </source>
</evidence>
<evidence type="ECO:0000313" key="2">
    <source>
        <dbReference type="EMBL" id="KAK3231197.1"/>
    </source>
</evidence>
<dbReference type="EMBL" id="JANJYJ010000001">
    <property type="protein sequence ID" value="KAK3231197.1"/>
    <property type="molecule type" value="Genomic_DNA"/>
</dbReference>
<sequence length="102" mass="11398">MNMMVQSKLRSSSSSPPPGCGKLDGGMAMWFINGVTSAFFTSMERCSCIRIETTEDDGEENDVPLIHNDGNVRHDHRLISGSSKIRRTEKVKNKRRGLIVED</sequence>
<dbReference type="AlphaFoldDB" id="A0AAE0B7C2"/>
<dbReference type="Proteomes" id="UP001281410">
    <property type="component" value="Unassembled WGS sequence"/>
</dbReference>
<gene>
    <name evidence="2" type="ORF">Dsin_003078</name>
</gene>
<protein>
    <submittedName>
        <fullName evidence="2">Uncharacterized protein</fullName>
    </submittedName>
</protein>